<dbReference type="SUPFAM" id="SSF49299">
    <property type="entry name" value="PKD domain"/>
    <property type="match status" value="6"/>
</dbReference>
<sequence>MSQVVEKKTTWQRWAWFTALAILLTSLGVFTIPKALAADKVGCSGGSIQIIAHEDDDILFQSPDILRDVDAGRCIRSVFVTAGDASQGSSYWQSREKGAEAAWAEMAGVANRWTTSTISLAGKSVRLRTLTAAPNISLVFMRLPDGFPLGTGSASYGYQSLYRLLSGAISSISAVDGSNSYTPSTLRNALLDAVRGNNSTWIRTQDYVSSYGQDSDHYDHHSVAYTARDVMEAYEYDVVLSSYVGYGEFRIGGMWPSNVSGTDLDRKEAAFAAYSDYDYEIDWDTYWNYGWLQRQYVNNIAGSTSAANAGLDQEVNAGSLVTLDGSGSFGVYGLSYAWTQISGPTVALSSTTSATPSFIPLTAGSYTFLLRVTGGGATSTADVTVTVNGSATNGGTNLALAPGVTATASSETSGQSASAVRDGSVLGYPSDSSKEWATNGGLAGSWIQLNFPAPVIVDQVVLYDRPNSDDQVTRGTLTFSDNSTVSVGQLANSGATSVSVSNKVTTSIRFTINGVSSTTRNAGLAELQVFGELLTGAHANAGADQSTVINTLVTLNGSGSTGDALTYSWSKKSGPPATLSNSTVANPTFTPTQTGEYVFELTVKSGSETSTDTVTIRVASGNEVNLALQTGVSVTQSTQLTASPGTRAIDGVISGYPNDETKEWSTNRGKAGSWIRLTWPSAVTSDRIVLYDRPNSSDQVLSGTLTFSDGSSASVGQLDNAGGATTITFPARSFTWVQFTVNSVSSTTYETGLAEFEVYGSVAAVADAGPDQSVLSNTLVTLDGSKSSVPSGTVSYQWTKTQGPGATLSSSTVAKPTFTPTSAGTYVFQLTVSNGSLTATDTVTITVTAPVAPVANAGPDQTVNTGTQVTLDGSASSNPNAGTTLAYEWTQTGGTPVTLAGASTAKPTFTGAADGQYTFQLKVTAAGLSATDTVSVTLSTPAAQAPVANAGPDQSVSKGTTVTLDGTGTTNPNSGSTLSYQWTQTAGETVQLSNATDAKPTFTPTAAGSYTFRLTATSAGLSSTDLVIVTVSDAPPTPTNVARQAGVTVTQSSQATGQEGTKVIDGIAKGYPGFDANEWSTVGGKAGSWIKLTWDHPVTLSKVVLYDRPNTNDRVTGGTLVFSDNTSVPVTSLTNNGSATTFTFSERTVTSVQLNITSVSSATQNVGLAEFEAWGISTVPAANREPVANAGPDIYASIGKLVTLDGSASSDLDPGDSLSYAWTQTGGPVTVSLAAATTAKPTFTPTTAGTYVFDLSVSDGKASATDSVSVVVAQNASTNVARQSGVTVTQSSQLSTSQGTKAIDGVISGYPTDETKEWSTNGGKAGSWIKLAWSSPVTVNRIVLYDRPNLEDQVLSGTLTFSDGSTIAVGALDNAGGPTTITFDPKTITSVQFTVNSVSTRTYEVGLAEFEVFSS</sequence>
<dbReference type="Gene3D" id="3.40.50.10320">
    <property type="entry name" value="LmbE-like"/>
    <property type="match status" value="1"/>
</dbReference>
<proteinExistence type="predicted"/>
<dbReference type="InterPro" id="IPR003737">
    <property type="entry name" value="GlcNAc_PI_deacetylase-related"/>
</dbReference>
<dbReference type="EMBL" id="AP028056">
    <property type="protein sequence ID" value="BEH02125.1"/>
    <property type="molecule type" value="Genomic_DNA"/>
</dbReference>
<dbReference type="InterPro" id="IPR013783">
    <property type="entry name" value="Ig-like_fold"/>
</dbReference>
<dbReference type="GO" id="GO:0005975">
    <property type="term" value="P:carbohydrate metabolic process"/>
    <property type="evidence" value="ECO:0007669"/>
    <property type="project" value="UniProtKB-ARBA"/>
</dbReference>
<dbReference type="GO" id="GO:0016020">
    <property type="term" value="C:membrane"/>
    <property type="evidence" value="ECO:0007669"/>
    <property type="project" value="TreeGrafter"/>
</dbReference>
<dbReference type="PROSITE" id="PS50093">
    <property type="entry name" value="PKD"/>
    <property type="match status" value="2"/>
</dbReference>
<evidence type="ECO:0000313" key="3">
    <source>
        <dbReference type="EMBL" id="BEH02125.1"/>
    </source>
</evidence>
<dbReference type="Pfam" id="PF22352">
    <property type="entry name" value="K319L-like_PKD"/>
    <property type="match status" value="6"/>
</dbReference>
<evidence type="ECO:0000259" key="2">
    <source>
        <dbReference type="PROSITE" id="PS50093"/>
    </source>
</evidence>
<dbReference type="GO" id="GO:0016137">
    <property type="term" value="P:glycoside metabolic process"/>
    <property type="evidence" value="ECO:0007669"/>
    <property type="project" value="UniProtKB-ARBA"/>
</dbReference>
<dbReference type="InterPro" id="IPR024078">
    <property type="entry name" value="LmbE-like_dom_sf"/>
</dbReference>
<dbReference type="SMART" id="SM00089">
    <property type="entry name" value="PKD"/>
    <property type="match status" value="6"/>
</dbReference>
<dbReference type="GO" id="GO:0031410">
    <property type="term" value="C:cytoplasmic vesicle"/>
    <property type="evidence" value="ECO:0007669"/>
    <property type="project" value="TreeGrafter"/>
</dbReference>
<dbReference type="CDD" id="cd00146">
    <property type="entry name" value="PKD"/>
    <property type="match status" value="3"/>
</dbReference>
<dbReference type="PANTHER" id="PTHR46182">
    <property type="entry name" value="FI19480P1"/>
    <property type="match status" value="1"/>
</dbReference>
<dbReference type="Gene3D" id="2.60.120.260">
    <property type="entry name" value="Galactose-binding domain-like"/>
    <property type="match status" value="4"/>
</dbReference>
<dbReference type="InterPro" id="IPR008979">
    <property type="entry name" value="Galactose-bd-like_sf"/>
</dbReference>
<dbReference type="Gene3D" id="2.60.40.10">
    <property type="entry name" value="Immunoglobulins"/>
    <property type="match status" value="6"/>
</dbReference>
<evidence type="ECO:0000313" key="4">
    <source>
        <dbReference type="Proteomes" id="UP001431656"/>
    </source>
</evidence>
<dbReference type="Pfam" id="PF02585">
    <property type="entry name" value="PIG-L"/>
    <property type="match status" value="1"/>
</dbReference>
<evidence type="ECO:0000256" key="1">
    <source>
        <dbReference type="ARBA" id="ARBA00022833"/>
    </source>
</evidence>
<accession>A0AAN0K6P9</accession>
<organism evidence="3 4">
    <name type="scientific">Brooklawnia propionicigenes</name>
    <dbReference type="NCBI Taxonomy" id="3041175"/>
    <lineage>
        <taxon>Bacteria</taxon>
        <taxon>Bacillati</taxon>
        <taxon>Actinomycetota</taxon>
        <taxon>Actinomycetes</taxon>
        <taxon>Propionibacteriales</taxon>
        <taxon>Propionibacteriaceae</taxon>
        <taxon>Brooklawnia</taxon>
    </lineage>
</organism>
<name>A0AAN0K6P9_9ACTN</name>
<dbReference type="RefSeq" id="WP_425332748.1">
    <property type="nucleotide sequence ID" value="NZ_AP028056.1"/>
</dbReference>
<dbReference type="Proteomes" id="UP001431656">
    <property type="component" value="Chromosome"/>
</dbReference>
<keyword evidence="4" id="KW-1185">Reference proteome</keyword>
<dbReference type="KEGG" id="broo:brsh051_14060"/>
<feature type="domain" description="PKD" evidence="2">
    <location>
        <begin position="763"/>
        <end position="854"/>
    </location>
</feature>
<dbReference type="SUPFAM" id="SSF102588">
    <property type="entry name" value="LmbE-like"/>
    <property type="match status" value="1"/>
</dbReference>
<dbReference type="InterPro" id="IPR029865">
    <property type="entry name" value="KIAA0319-like"/>
</dbReference>
<dbReference type="Pfam" id="PF24135">
    <property type="entry name" value="DUF7402"/>
    <property type="match status" value="4"/>
</dbReference>
<keyword evidence="1" id="KW-0862">Zinc</keyword>
<gene>
    <name evidence="3" type="ORF">brsh051_14060</name>
</gene>
<dbReference type="SUPFAM" id="SSF49785">
    <property type="entry name" value="Galactose-binding domain-like"/>
    <property type="match status" value="4"/>
</dbReference>
<dbReference type="InterPro" id="IPR022409">
    <property type="entry name" value="PKD/Chitinase_dom"/>
</dbReference>
<dbReference type="InterPro" id="IPR055826">
    <property type="entry name" value="DUF7402"/>
</dbReference>
<feature type="domain" description="PKD" evidence="2">
    <location>
        <begin position="945"/>
        <end position="1019"/>
    </location>
</feature>
<dbReference type="PANTHER" id="PTHR46182:SF2">
    <property type="entry name" value="FI19480P1"/>
    <property type="match status" value="1"/>
</dbReference>
<reference evidence="3" key="1">
    <citation type="journal article" date="2024" name="Int. J. Syst. Evol. Microbiol.">
        <title>Brooklawnia propionicigenes sp. nov., a facultatively anaerobic, propionate-producing bacterium isolated from a methanogenic reactor treating waste from cattle farms.</title>
        <authorList>
            <person name="Akita Y."/>
            <person name="Ueki A."/>
            <person name="Tonouchi A."/>
            <person name="Sugawara Y."/>
            <person name="Honma S."/>
            <person name="Kaku N."/>
            <person name="Ueki K."/>
        </authorList>
    </citation>
    <scope>NUCLEOTIDE SEQUENCE</scope>
    <source>
        <strain evidence="3">SH051</strain>
    </source>
</reference>
<protein>
    <recommendedName>
        <fullName evidence="2">PKD domain-containing protein</fullName>
    </recommendedName>
</protein>
<dbReference type="InterPro" id="IPR000601">
    <property type="entry name" value="PKD_dom"/>
</dbReference>
<dbReference type="InterPro" id="IPR035986">
    <property type="entry name" value="PKD_dom_sf"/>
</dbReference>